<evidence type="ECO:0000313" key="1">
    <source>
        <dbReference type="EMBL" id="JAP17389.1"/>
    </source>
</evidence>
<dbReference type="EMBL" id="GEDG01022592">
    <property type="protein sequence ID" value="JAP17389.1"/>
    <property type="molecule type" value="Transcribed_RNA"/>
</dbReference>
<dbReference type="AlphaFoldDB" id="A0A0V0HB01"/>
<accession>A0A0V0HB01</accession>
<proteinExistence type="predicted"/>
<reference evidence="1" key="1">
    <citation type="submission" date="2015-12" db="EMBL/GenBank/DDBJ databases">
        <title>Gene expression during late stages of embryo sac development: a critical building block for successful pollen-pistil interactions.</title>
        <authorList>
            <person name="Liu Y."/>
            <person name="Joly V."/>
            <person name="Sabar M."/>
            <person name="Matton D.P."/>
        </authorList>
    </citation>
    <scope>NUCLEOTIDE SEQUENCE</scope>
</reference>
<organism evidence="1">
    <name type="scientific">Solanum chacoense</name>
    <name type="common">Chaco potato</name>
    <dbReference type="NCBI Taxonomy" id="4108"/>
    <lineage>
        <taxon>Eukaryota</taxon>
        <taxon>Viridiplantae</taxon>
        <taxon>Streptophyta</taxon>
        <taxon>Embryophyta</taxon>
        <taxon>Tracheophyta</taxon>
        <taxon>Spermatophyta</taxon>
        <taxon>Magnoliopsida</taxon>
        <taxon>eudicotyledons</taxon>
        <taxon>Gunneridae</taxon>
        <taxon>Pentapetalae</taxon>
        <taxon>asterids</taxon>
        <taxon>lamiids</taxon>
        <taxon>Solanales</taxon>
        <taxon>Solanaceae</taxon>
        <taxon>Solanoideae</taxon>
        <taxon>Solaneae</taxon>
        <taxon>Solanum</taxon>
    </lineage>
</organism>
<name>A0A0V0HB01_SOLCH</name>
<protein>
    <submittedName>
        <fullName evidence="1">Putative ovule protein</fullName>
    </submittedName>
</protein>
<sequence length="102" mass="11688">MVGISCMITFRQQVSLFYCYWVLCKPTRWYILSLDGLCSHKDTLVLSTPPPSGTPPFSLPPLLPSLILFLQQKNRAVEVERQVRIGRNILEEVGFRREAHAL</sequence>